<dbReference type="EMBL" id="BPLR01010765">
    <property type="protein sequence ID" value="GIY41838.1"/>
    <property type="molecule type" value="Genomic_DNA"/>
</dbReference>
<dbReference type="Proteomes" id="UP001054945">
    <property type="component" value="Unassembled WGS sequence"/>
</dbReference>
<evidence type="ECO:0000313" key="2">
    <source>
        <dbReference type="Proteomes" id="UP001054945"/>
    </source>
</evidence>
<reference evidence="1 2" key="1">
    <citation type="submission" date="2021-06" db="EMBL/GenBank/DDBJ databases">
        <title>Caerostris extrusa draft genome.</title>
        <authorList>
            <person name="Kono N."/>
            <person name="Arakawa K."/>
        </authorList>
    </citation>
    <scope>NUCLEOTIDE SEQUENCE [LARGE SCALE GENOMIC DNA]</scope>
</reference>
<keyword evidence="2" id="KW-1185">Reference proteome</keyword>
<sequence>MKKYFIAGHISNKCWCILQKTPHLLTERKRFVRDTNAEVKPFSLLPLNLRITRLPNPISWWEDSINFAPSSPEIIGEENNERTTPPQHILWVFLAENHVISSSVEGENGVISFQHFPHSC</sequence>
<name>A0AAV4TCX4_CAEEX</name>
<protein>
    <recommendedName>
        <fullName evidence="3">Ycf15</fullName>
    </recommendedName>
</protein>
<gene>
    <name evidence="1" type="ORF">CEXT_306211</name>
</gene>
<evidence type="ECO:0008006" key="3">
    <source>
        <dbReference type="Google" id="ProtNLM"/>
    </source>
</evidence>
<organism evidence="1 2">
    <name type="scientific">Caerostris extrusa</name>
    <name type="common">Bark spider</name>
    <name type="synonym">Caerostris bankana</name>
    <dbReference type="NCBI Taxonomy" id="172846"/>
    <lineage>
        <taxon>Eukaryota</taxon>
        <taxon>Metazoa</taxon>
        <taxon>Ecdysozoa</taxon>
        <taxon>Arthropoda</taxon>
        <taxon>Chelicerata</taxon>
        <taxon>Arachnida</taxon>
        <taxon>Araneae</taxon>
        <taxon>Araneomorphae</taxon>
        <taxon>Entelegynae</taxon>
        <taxon>Araneoidea</taxon>
        <taxon>Araneidae</taxon>
        <taxon>Caerostris</taxon>
    </lineage>
</organism>
<evidence type="ECO:0000313" key="1">
    <source>
        <dbReference type="EMBL" id="GIY41838.1"/>
    </source>
</evidence>
<proteinExistence type="predicted"/>
<comment type="caution">
    <text evidence="1">The sequence shown here is derived from an EMBL/GenBank/DDBJ whole genome shotgun (WGS) entry which is preliminary data.</text>
</comment>
<dbReference type="AlphaFoldDB" id="A0AAV4TCX4"/>
<accession>A0AAV4TCX4</accession>